<evidence type="ECO:0000313" key="2">
    <source>
        <dbReference type="Proteomes" id="UP000316921"/>
    </source>
</evidence>
<dbReference type="CDD" id="cd00102">
    <property type="entry name" value="IPT"/>
    <property type="match status" value="1"/>
</dbReference>
<sequence precursor="true">MNLRPSTALASAALLAAIGHSQELPLSAPPLAMASASATAIAPSLTSGGVDADSPGHRAEAALAGPLGAGYRATSPLFELRGGGASFAAPVLASAGPLLAAVEPRILVASGDTVALYGAGFATGGTPAVTFAGLAASNVTVVSDTELSVDTPLLTNPFGNPLGPIDVRVTTAAGVAEVDQAAIASPAYVQTSPGRIGGNFTVTHMGQPGATGIPSWATALPGVVIPIGGIGGAIELPIIFFTYGAEILDASGVSSSTYPIPDDPALVGAVLQFQTIIIDSIVPLVASFTNTVDVEILP</sequence>
<dbReference type="Gene3D" id="2.60.40.10">
    <property type="entry name" value="Immunoglobulins"/>
    <property type="match status" value="1"/>
</dbReference>
<accession>A0A518BDR4</accession>
<dbReference type="InterPro" id="IPR014756">
    <property type="entry name" value="Ig_E-set"/>
</dbReference>
<evidence type="ECO:0000313" key="1">
    <source>
        <dbReference type="EMBL" id="QDU65129.1"/>
    </source>
</evidence>
<keyword evidence="2" id="KW-1185">Reference proteome</keyword>
<gene>
    <name evidence="1" type="ORF">Pla133_01930</name>
</gene>
<dbReference type="SUPFAM" id="SSF81296">
    <property type="entry name" value="E set domains"/>
    <property type="match status" value="1"/>
</dbReference>
<dbReference type="Proteomes" id="UP000316921">
    <property type="component" value="Chromosome"/>
</dbReference>
<dbReference type="AlphaFoldDB" id="A0A518BDR4"/>
<protein>
    <recommendedName>
        <fullName evidence="3">IPT/TIG domain-containing protein</fullName>
    </recommendedName>
</protein>
<evidence type="ECO:0008006" key="3">
    <source>
        <dbReference type="Google" id="ProtNLM"/>
    </source>
</evidence>
<dbReference type="EMBL" id="CP036287">
    <property type="protein sequence ID" value="QDU65129.1"/>
    <property type="molecule type" value="Genomic_DNA"/>
</dbReference>
<dbReference type="InterPro" id="IPR013783">
    <property type="entry name" value="Ig-like_fold"/>
</dbReference>
<reference evidence="1 2" key="1">
    <citation type="submission" date="2019-02" db="EMBL/GenBank/DDBJ databases">
        <title>Deep-cultivation of Planctomycetes and their phenomic and genomic characterization uncovers novel biology.</title>
        <authorList>
            <person name="Wiegand S."/>
            <person name="Jogler M."/>
            <person name="Boedeker C."/>
            <person name="Pinto D."/>
            <person name="Vollmers J."/>
            <person name="Rivas-Marin E."/>
            <person name="Kohn T."/>
            <person name="Peeters S.H."/>
            <person name="Heuer A."/>
            <person name="Rast P."/>
            <person name="Oberbeckmann S."/>
            <person name="Bunk B."/>
            <person name="Jeske O."/>
            <person name="Meyerdierks A."/>
            <person name="Storesund J.E."/>
            <person name="Kallscheuer N."/>
            <person name="Luecker S."/>
            <person name="Lage O.M."/>
            <person name="Pohl T."/>
            <person name="Merkel B.J."/>
            <person name="Hornburger P."/>
            <person name="Mueller R.-W."/>
            <person name="Bruemmer F."/>
            <person name="Labrenz M."/>
            <person name="Spormann A.M."/>
            <person name="Op den Camp H."/>
            <person name="Overmann J."/>
            <person name="Amann R."/>
            <person name="Jetten M.S.M."/>
            <person name="Mascher T."/>
            <person name="Medema M.H."/>
            <person name="Devos D.P."/>
            <person name="Kaster A.-K."/>
            <person name="Ovreas L."/>
            <person name="Rohde M."/>
            <person name="Galperin M.Y."/>
            <person name="Jogler C."/>
        </authorList>
    </citation>
    <scope>NUCLEOTIDE SEQUENCE [LARGE SCALE GENOMIC DNA]</scope>
    <source>
        <strain evidence="1 2">Pla133</strain>
    </source>
</reference>
<name>A0A518BDR4_9BACT</name>
<organism evidence="1 2">
    <name type="scientific">Engelhardtia mirabilis</name>
    <dbReference type="NCBI Taxonomy" id="2528011"/>
    <lineage>
        <taxon>Bacteria</taxon>
        <taxon>Pseudomonadati</taxon>
        <taxon>Planctomycetota</taxon>
        <taxon>Planctomycetia</taxon>
        <taxon>Planctomycetia incertae sedis</taxon>
        <taxon>Engelhardtia</taxon>
    </lineage>
</organism>
<dbReference type="RefSeq" id="WP_145061457.1">
    <property type="nucleotide sequence ID" value="NZ_CP036287.1"/>
</dbReference>
<dbReference type="KEGG" id="pbap:Pla133_01930"/>
<proteinExistence type="predicted"/>